<keyword evidence="2" id="KW-1185">Reference proteome</keyword>
<reference evidence="3" key="1">
    <citation type="submission" date="2016-11" db="UniProtKB">
        <authorList>
            <consortium name="WormBaseParasite"/>
        </authorList>
    </citation>
    <scope>IDENTIFICATION</scope>
</reference>
<name>A0A1I7YGV0_9BILA</name>
<feature type="region of interest" description="Disordered" evidence="1">
    <location>
        <begin position="116"/>
        <end position="156"/>
    </location>
</feature>
<accession>A0A1I7YGV0</accession>
<dbReference type="Proteomes" id="UP000095287">
    <property type="component" value="Unplaced"/>
</dbReference>
<evidence type="ECO:0000256" key="1">
    <source>
        <dbReference type="SAM" id="MobiDB-lite"/>
    </source>
</evidence>
<proteinExistence type="predicted"/>
<evidence type="ECO:0000313" key="3">
    <source>
        <dbReference type="WBParaSite" id="L893_g15976.t1"/>
    </source>
</evidence>
<dbReference type="AlphaFoldDB" id="A0A1I7YGV0"/>
<dbReference type="WBParaSite" id="L893_g15976.t1">
    <property type="protein sequence ID" value="L893_g15976.t1"/>
    <property type="gene ID" value="L893_g15976"/>
</dbReference>
<protein>
    <submittedName>
        <fullName evidence="3">Uncharacterized protein</fullName>
    </submittedName>
</protein>
<sequence>MIPLLEMEASSSCLIFPLEGLRSLVQIIGRIPLETLPPEAFQIAHPRCLSLAPINVKEQTKEYTTPKATISIRPFVPRSWNLPFGRHFVTFTIEFQRQKRLGVKVVEWRRESRRERRASEWTPDTRPSKAIMVRRLRSPEPPAPAGGSRFGLPRRL</sequence>
<organism evidence="2 3">
    <name type="scientific">Steinernema glaseri</name>
    <dbReference type="NCBI Taxonomy" id="37863"/>
    <lineage>
        <taxon>Eukaryota</taxon>
        <taxon>Metazoa</taxon>
        <taxon>Ecdysozoa</taxon>
        <taxon>Nematoda</taxon>
        <taxon>Chromadorea</taxon>
        <taxon>Rhabditida</taxon>
        <taxon>Tylenchina</taxon>
        <taxon>Panagrolaimomorpha</taxon>
        <taxon>Strongyloidoidea</taxon>
        <taxon>Steinernematidae</taxon>
        <taxon>Steinernema</taxon>
    </lineage>
</organism>
<evidence type="ECO:0000313" key="2">
    <source>
        <dbReference type="Proteomes" id="UP000095287"/>
    </source>
</evidence>